<dbReference type="Gene3D" id="3.40.50.1000">
    <property type="entry name" value="HAD superfamily/HAD-like"/>
    <property type="match status" value="1"/>
</dbReference>
<dbReference type="GO" id="GO:0016787">
    <property type="term" value="F:hydrolase activity"/>
    <property type="evidence" value="ECO:0007669"/>
    <property type="project" value="UniProtKB-KW"/>
</dbReference>
<dbReference type="EMBL" id="DSZH01000067">
    <property type="protein sequence ID" value="HGU47213.1"/>
    <property type="molecule type" value="Genomic_DNA"/>
</dbReference>
<dbReference type="AlphaFoldDB" id="A0A7C4WF50"/>
<keyword evidence="2" id="KW-0378">Hydrolase</keyword>
<protein>
    <submittedName>
        <fullName evidence="2">Haloacid dehalogenase-like hydrolase</fullName>
    </submittedName>
</protein>
<dbReference type="InterPro" id="IPR023214">
    <property type="entry name" value="HAD_sf"/>
</dbReference>
<accession>A0A7C4WF50</accession>
<evidence type="ECO:0000313" key="2">
    <source>
        <dbReference type="EMBL" id="HGU47213.1"/>
    </source>
</evidence>
<reference evidence="2" key="1">
    <citation type="journal article" date="2020" name="mSystems">
        <title>Genome- and Community-Level Interaction Insights into Carbon Utilization and Element Cycling Functions of Hydrothermarchaeota in Hydrothermal Sediment.</title>
        <authorList>
            <person name="Zhou Z."/>
            <person name="Liu Y."/>
            <person name="Xu W."/>
            <person name="Pan J."/>
            <person name="Luo Z.H."/>
            <person name="Li M."/>
        </authorList>
    </citation>
    <scope>NUCLEOTIDE SEQUENCE [LARGE SCALE GENOMIC DNA]</scope>
    <source>
        <strain evidence="2">SpSt-594</strain>
        <strain evidence="1">SpSt-655</strain>
    </source>
</reference>
<dbReference type="SUPFAM" id="SSF56784">
    <property type="entry name" value="HAD-like"/>
    <property type="match status" value="1"/>
</dbReference>
<proteinExistence type="predicted"/>
<dbReference type="InterPro" id="IPR050582">
    <property type="entry name" value="HAD-like_SerB"/>
</dbReference>
<dbReference type="NCBIfam" id="TIGR01488">
    <property type="entry name" value="HAD-SF-IB"/>
    <property type="match status" value="1"/>
</dbReference>
<dbReference type="PANTHER" id="PTHR43344">
    <property type="entry name" value="PHOSPHOSERINE PHOSPHATASE"/>
    <property type="match status" value="1"/>
</dbReference>
<dbReference type="InterPro" id="IPR036412">
    <property type="entry name" value="HAD-like_sf"/>
</dbReference>
<gene>
    <name evidence="2" type="ORF">ENT60_01430</name>
    <name evidence="1" type="ORF">ENU28_02665</name>
</gene>
<dbReference type="EMBL" id="DTBX01000092">
    <property type="protein sequence ID" value="HGQ55350.1"/>
    <property type="molecule type" value="Genomic_DNA"/>
</dbReference>
<sequence>MKKINNFLKLNVKKKTEKRKIKRKFLFATDFDQTLSFDDTGVLISLELGIPPEKFLNKVKEIRNRNITQLGGELAYLLAYDPEYKNRVTKDFLLKIGEKVRLKADVDILFRTLQEGIEDCEFVCYVISACPDLIIKKSMSKILKEENIFGTEFRYDEQGRIVEILRTAAGHGKAAIVDYLVEKEHIPKENVIYIGDGSSDIHVMLHVNVYGGFTIAVSPSPYLGHISKRTVLSENALSVLCPILEDLFGYTEEEIKNFYAKLGHPIYEWNRAKMEWLTIA</sequence>
<dbReference type="Pfam" id="PF12710">
    <property type="entry name" value="HAD"/>
    <property type="match status" value="1"/>
</dbReference>
<name>A0A7C4WF50_UNCW3</name>
<evidence type="ECO:0000313" key="1">
    <source>
        <dbReference type="EMBL" id="HGQ55350.1"/>
    </source>
</evidence>
<organism evidence="2">
    <name type="scientific">candidate division WOR-3 bacterium</name>
    <dbReference type="NCBI Taxonomy" id="2052148"/>
    <lineage>
        <taxon>Bacteria</taxon>
        <taxon>Bacteria division WOR-3</taxon>
    </lineage>
</organism>
<comment type="caution">
    <text evidence="2">The sequence shown here is derived from an EMBL/GenBank/DDBJ whole genome shotgun (WGS) entry which is preliminary data.</text>
</comment>